<protein>
    <submittedName>
        <fullName evidence="1">Uncharacterized protein</fullName>
    </submittedName>
</protein>
<name>A0A4S2KDM8_OPIFE</name>
<accession>A0A4S2KDM8</accession>
<dbReference type="EMBL" id="SJOL01012358">
    <property type="protein sequence ID" value="TGZ45849.1"/>
    <property type="molecule type" value="Genomic_DNA"/>
</dbReference>
<evidence type="ECO:0000313" key="2">
    <source>
        <dbReference type="Proteomes" id="UP000308267"/>
    </source>
</evidence>
<reference evidence="1 2" key="1">
    <citation type="journal article" date="2019" name="BMC Genomics">
        <title>New insights from Opisthorchis felineus genome: update on genomics of the epidemiologically important liver flukes.</title>
        <authorList>
            <person name="Ershov N.I."/>
            <person name="Mordvinov V.A."/>
            <person name="Prokhortchouk E.B."/>
            <person name="Pakharukova M.Y."/>
            <person name="Gunbin K.V."/>
            <person name="Ustyantsev K."/>
            <person name="Genaev M.A."/>
            <person name="Blinov A.G."/>
            <person name="Mazur A."/>
            <person name="Boulygina E."/>
            <person name="Tsygankova S."/>
            <person name="Khrameeva E."/>
            <person name="Chekanov N."/>
            <person name="Fan G."/>
            <person name="Xiao A."/>
            <person name="Zhang H."/>
            <person name="Xu X."/>
            <person name="Yang H."/>
            <person name="Solovyev V."/>
            <person name="Lee S.M."/>
            <person name="Liu X."/>
            <person name="Afonnikov D.A."/>
            <person name="Skryabin K.G."/>
        </authorList>
    </citation>
    <scope>NUCLEOTIDE SEQUENCE [LARGE SCALE GENOMIC DNA]</scope>
    <source>
        <strain evidence="1">AK-0245</strain>
        <tissue evidence="1">Whole organism</tissue>
    </source>
</reference>
<keyword evidence="2" id="KW-1185">Reference proteome</keyword>
<dbReference type="Proteomes" id="UP000308267">
    <property type="component" value="Unassembled WGS sequence"/>
</dbReference>
<feature type="non-terminal residue" evidence="1">
    <location>
        <position position="1"/>
    </location>
</feature>
<sequence length="145" mass="16336">VGKVYLQKLKDSLEQIEELLKSDDGGTDQQLSARSQTTLLFLRDQTAACLSGLIDTITEKILLLKVNFAENQTQDDVTAYFILIEYQMIDAYLNEEFPKVKEASEKLDERLEASKDSVHESLRGVLAKLLQDIKAAVDEKLADLE</sequence>
<proteinExistence type="predicted"/>
<gene>
    <name evidence="1" type="ORF">CRM22_011160</name>
</gene>
<feature type="non-terminal residue" evidence="1">
    <location>
        <position position="145"/>
    </location>
</feature>
<comment type="caution">
    <text evidence="1">The sequence shown here is derived from an EMBL/GenBank/DDBJ whole genome shotgun (WGS) entry which is preliminary data.</text>
</comment>
<evidence type="ECO:0000313" key="1">
    <source>
        <dbReference type="EMBL" id="TGZ45849.1"/>
    </source>
</evidence>
<organism evidence="1 2">
    <name type="scientific">Opisthorchis felineus</name>
    <dbReference type="NCBI Taxonomy" id="147828"/>
    <lineage>
        <taxon>Eukaryota</taxon>
        <taxon>Metazoa</taxon>
        <taxon>Spiralia</taxon>
        <taxon>Lophotrochozoa</taxon>
        <taxon>Platyhelminthes</taxon>
        <taxon>Trematoda</taxon>
        <taxon>Digenea</taxon>
        <taxon>Opisthorchiida</taxon>
        <taxon>Opisthorchiata</taxon>
        <taxon>Opisthorchiidae</taxon>
        <taxon>Opisthorchis</taxon>
    </lineage>
</organism>
<dbReference type="AlphaFoldDB" id="A0A4S2KDM8"/>